<dbReference type="InterPro" id="IPR001466">
    <property type="entry name" value="Beta-lactam-related"/>
</dbReference>
<dbReference type="Proteomes" id="UP001164390">
    <property type="component" value="Chromosome"/>
</dbReference>
<evidence type="ECO:0000259" key="1">
    <source>
        <dbReference type="Pfam" id="PF00144"/>
    </source>
</evidence>
<dbReference type="PANTHER" id="PTHR46825">
    <property type="entry name" value="D-ALANYL-D-ALANINE-CARBOXYPEPTIDASE/ENDOPEPTIDASE AMPH"/>
    <property type="match status" value="1"/>
</dbReference>
<organism evidence="3 4">
    <name type="scientific">Solicola gregarius</name>
    <dbReference type="NCBI Taxonomy" id="2908642"/>
    <lineage>
        <taxon>Bacteria</taxon>
        <taxon>Bacillati</taxon>
        <taxon>Actinomycetota</taxon>
        <taxon>Actinomycetes</taxon>
        <taxon>Propionibacteriales</taxon>
        <taxon>Nocardioidaceae</taxon>
        <taxon>Solicola</taxon>
    </lineage>
</organism>
<sequence length="451" mass="48607">MLESTRPHLEAVVAEAQAEGKVPSLVAGVVRDGSLVWSTGRGTSVRPGGHDRPDHDTQYRIGSITKTLTAALILQLRDEGELDLNDRVGAHVPEGPFADAVLRDLLSHRAGIPAEPRGPWWERSRGGSYDELVKANADASRVLPVAERYHYSNTAFGVLARVVEVRRGQPWMSAVDERLLRPLGMSRTTYAPEAPHAQGYSVDALTGTLTAEPHQDTGAMAPAGQLWSTADDLARWGSLLLGGRPDVLGGSALTAMSTPHSADPDERLAGAYGLGLRLGRTGERLLIGHTGSMPGFLAALFVDPESRVGAIVLANTAYGIELESLPRQLIDTTLAHEPVIADEWEATTSVPEAHAELVGMWHWGNSPFRMTTDGARLSLTPLGGDGGFRFEQTGTDSYRGLSGYQNAEMMRVVRRADGGVSHLDIGTFCYTRLPYDPRVDYPGRADEPAVR</sequence>
<protein>
    <submittedName>
        <fullName evidence="3">Beta-lactamase family protein</fullName>
    </submittedName>
</protein>
<proteinExistence type="predicted"/>
<dbReference type="PANTHER" id="PTHR46825:SF7">
    <property type="entry name" value="D-ALANYL-D-ALANINE CARBOXYPEPTIDASE"/>
    <property type="match status" value="1"/>
</dbReference>
<dbReference type="RefSeq" id="WP_271633916.1">
    <property type="nucleotide sequence ID" value="NZ_CP094970.1"/>
</dbReference>
<evidence type="ECO:0000313" key="4">
    <source>
        <dbReference type="Proteomes" id="UP001164390"/>
    </source>
</evidence>
<dbReference type="InterPro" id="IPR012338">
    <property type="entry name" value="Beta-lactam/transpept-like"/>
</dbReference>
<evidence type="ECO:0000313" key="3">
    <source>
        <dbReference type="EMBL" id="UYM05139.1"/>
    </source>
</evidence>
<dbReference type="EMBL" id="CP094970">
    <property type="protein sequence ID" value="UYM05139.1"/>
    <property type="molecule type" value="Genomic_DNA"/>
</dbReference>
<dbReference type="Gene3D" id="3.40.710.10">
    <property type="entry name" value="DD-peptidase/beta-lactamase superfamily"/>
    <property type="match status" value="1"/>
</dbReference>
<dbReference type="KEGG" id="sgrg:L0C25_21875"/>
<feature type="domain" description="DUF7586" evidence="2">
    <location>
        <begin position="350"/>
        <end position="432"/>
    </location>
</feature>
<dbReference type="Pfam" id="PF00144">
    <property type="entry name" value="Beta-lactamase"/>
    <property type="match status" value="1"/>
</dbReference>
<keyword evidence="4" id="KW-1185">Reference proteome</keyword>
<accession>A0AA46TGW6</accession>
<name>A0AA46TGW6_9ACTN</name>
<gene>
    <name evidence="3" type="ORF">L0C25_21875</name>
</gene>
<dbReference type="InterPro" id="IPR056008">
    <property type="entry name" value="DUF7586"/>
</dbReference>
<dbReference type="Pfam" id="PF24491">
    <property type="entry name" value="DUF7586"/>
    <property type="match status" value="1"/>
</dbReference>
<reference evidence="3" key="1">
    <citation type="submission" date="2022-01" db="EMBL/GenBank/DDBJ databases">
        <title>Nocardioidaceae gen. sp. A5X3R13.</title>
        <authorList>
            <person name="Lopez Marin M.A."/>
            <person name="Uhlik O."/>
        </authorList>
    </citation>
    <scope>NUCLEOTIDE SEQUENCE</scope>
    <source>
        <strain evidence="3">A5X3R13</strain>
    </source>
</reference>
<evidence type="ECO:0000259" key="2">
    <source>
        <dbReference type="Pfam" id="PF24491"/>
    </source>
</evidence>
<dbReference type="AlphaFoldDB" id="A0AA46TGW6"/>
<dbReference type="InterPro" id="IPR050491">
    <property type="entry name" value="AmpC-like"/>
</dbReference>
<dbReference type="SUPFAM" id="SSF56601">
    <property type="entry name" value="beta-lactamase/transpeptidase-like"/>
    <property type="match status" value="1"/>
</dbReference>
<feature type="domain" description="Beta-lactamase-related" evidence="1">
    <location>
        <begin position="10"/>
        <end position="326"/>
    </location>
</feature>